<dbReference type="InterPro" id="IPR017871">
    <property type="entry name" value="ABC_transporter-like_CS"/>
</dbReference>
<proteinExistence type="inferred from homology"/>
<evidence type="ECO:0000256" key="7">
    <source>
        <dbReference type="ARBA" id="ARBA00023004"/>
    </source>
</evidence>
<evidence type="ECO:0000256" key="4">
    <source>
        <dbReference type="ARBA" id="ARBA00022496"/>
    </source>
</evidence>
<dbReference type="PANTHER" id="PTHR42781">
    <property type="entry name" value="SPERMIDINE/PUTRESCINE IMPORT ATP-BINDING PROTEIN POTA"/>
    <property type="match status" value="1"/>
</dbReference>
<dbReference type="Gene3D" id="3.40.50.300">
    <property type="entry name" value="P-loop containing nucleotide triphosphate hydrolases"/>
    <property type="match status" value="1"/>
</dbReference>
<keyword evidence="6 11" id="KW-0067">ATP-binding</keyword>
<keyword evidence="3" id="KW-1003">Cell membrane</keyword>
<keyword evidence="2" id="KW-0813">Transport</keyword>
<dbReference type="SUPFAM" id="SSF52540">
    <property type="entry name" value="P-loop containing nucleoside triphosphate hydrolases"/>
    <property type="match status" value="1"/>
</dbReference>
<dbReference type="InterPro" id="IPR013611">
    <property type="entry name" value="Transp-assoc_OB_typ2"/>
</dbReference>
<evidence type="ECO:0000256" key="8">
    <source>
        <dbReference type="ARBA" id="ARBA00023065"/>
    </source>
</evidence>
<evidence type="ECO:0000256" key="9">
    <source>
        <dbReference type="ARBA" id="ARBA00023136"/>
    </source>
</evidence>
<dbReference type="CDD" id="cd03259">
    <property type="entry name" value="ABC_Carb_Solutes_like"/>
    <property type="match status" value="1"/>
</dbReference>
<reference evidence="11 12" key="1">
    <citation type="submission" date="2018-04" db="EMBL/GenBank/DDBJ databases">
        <title>Genomic Encyclopedia of Archaeal and Bacterial Type Strains, Phase II (KMG-II): from individual species to whole genera.</title>
        <authorList>
            <person name="Goeker M."/>
        </authorList>
    </citation>
    <scope>NUCLEOTIDE SEQUENCE [LARGE SCALE GENOMIC DNA]</scope>
    <source>
        <strain evidence="11 12">DSM 23382</strain>
    </source>
</reference>
<dbReference type="Pfam" id="PF08402">
    <property type="entry name" value="TOBE_2"/>
    <property type="match status" value="1"/>
</dbReference>
<keyword evidence="4" id="KW-0410">Iron transport</keyword>
<dbReference type="InterPro" id="IPR003439">
    <property type="entry name" value="ABC_transporter-like_ATP-bd"/>
</dbReference>
<evidence type="ECO:0000256" key="5">
    <source>
        <dbReference type="ARBA" id="ARBA00022741"/>
    </source>
</evidence>
<dbReference type="SUPFAM" id="SSF50331">
    <property type="entry name" value="MOP-like"/>
    <property type="match status" value="1"/>
</dbReference>
<feature type="domain" description="ABC transporter" evidence="10">
    <location>
        <begin position="51"/>
        <end position="283"/>
    </location>
</feature>
<dbReference type="GO" id="GO:0016887">
    <property type="term" value="F:ATP hydrolysis activity"/>
    <property type="evidence" value="ECO:0007669"/>
    <property type="project" value="InterPro"/>
</dbReference>
<evidence type="ECO:0000256" key="3">
    <source>
        <dbReference type="ARBA" id="ARBA00022475"/>
    </source>
</evidence>
<sequence length="411" mass="44233">MRGTRKILLSAENKNIVATHGDAGKGAQSRAGRADRWGEWGTAGAAIAARLSFEAISHAYEGVASVRDVSLTVEPGEVLCLLGHSGCGKTTLLRIAAGVERQRAGRVVINDREIAGPDAFLPPEKRGIGLMFQDYALFPHLSILDNVRFGLTALPPAEAEREALHALERVGLKNYARDYPHALSGGEQQRVALARAIAPRPSVLLMDEPFSGLDRRMRDSVRDETMAVLRETRATCIVVTHDPEEALRMGDRIALMRAGRLIQLGTADALYNHPADIFAARFFSELNELEGTVVGGALETVLGRFPAPELDDGTSAIACLRPHAVRVTLWEGPGEGVAGRIVNRHFLGEVDQLDIAVDGLSRPLKARVRTGQGFRSGLDVALAVEARDILVFASDSGRPAPQSATRPDETA</sequence>
<dbReference type="Proteomes" id="UP000244081">
    <property type="component" value="Unassembled WGS sequence"/>
</dbReference>
<dbReference type="InterPro" id="IPR027417">
    <property type="entry name" value="P-loop_NTPase"/>
</dbReference>
<evidence type="ECO:0000256" key="2">
    <source>
        <dbReference type="ARBA" id="ARBA00022448"/>
    </source>
</evidence>
<dbReference type="PROSITE" id="PS50893">
    <property type="entry name" value="ABC_TRANSPORTER_2"/>
    <property type="match status" value="1"/>
</dbReference>
<keyword evidence="8" id="KW-0406">Ion transport</keyword>
<evidence type="ECO:0000256" key="6">
    <source>
        <dbReference type="ARBA" id="ARBA00022840"/>
    </source>
</evidence>
<keyword evidence="7" id="KW-0408">Iron</keyword>
<keyword evidence="9" id="KW-0472">Membrane</keyword>
<dbReference type="Pfam" id="PF00005">
    <property type="entry name" value="ABC_tran"/>
    <property type="match status" value="1"/>
</dbReference>
<gene>
    <name evidence="11" type="ORF">C8N35_10541</name>
</gene>
<dbReference type="SMART" id="SM00382">
    <property type="entry name" value="AAA"/>
    <property type="match status" value="1"/>
</dbReference>
<dbReference type="GO" id="GO:0043190">
    <property type="term" value="C:ATP-binding cassette (ABC) transporter complex"/>
    <property type="evidence" value="ECO:0007669"/>
    <property type="project" value="InterPro"/>
</dbReference>
<accession>A0A2T5V8I4</accession>
<dbReference type="InterPro" id="IPR015853">
    <property type="entry name" value="ABC_transpr_FbpC"/>
</dbReference>
<evidence type="ECO:0000313" key="12">
    <source>
        <dbReference type="Proteomes" id="UP000244081"/>
    </source>
</evidence>
<evidence type="ECO:0000313" key="11">
    <source>
        <dbReference type="EMBL" id="PTW60041.1"/>
    </source>
</evidence>
<evidence type="ECO:0000256" key="1">
    <source>
        <dbReference type="ARBA" id="ARBA00005417"/>
    </source>
</evidence>
<keyword evidence="5" id="KW-0547">Nucleotide-binding</keyword>
<dbReference type="GO" id="GO:0015408">
    <property type="term" value="F:ABC-type ferric iron transporter activity"/>
    <property type="evidence" value="ECO:0007669"/>
    <property type="project" value="InterPro"/>
</dbReference>
<dbReference type="EMBL" id="QAYG01000005">
    <property type="protein sequence ID" value="PTW60041.1"/>
    <property type="molecule type" value="Genomic_DNA"/>
</dbReference>
<dbReference type="PANTHER" id="PTHR42781:SF4">
    <property type="entry name" value="SPERMIDINE_PUTRESCINE IMPORT ATP-BINDING PROTEIN POTA"/>
    <property type="match status" value="1"/>
</dbReference>
<comment type="caution">
    <text evidence="11">The sequence shown here is derived from an EMBL/GenBank/DDBJ whole genome shotgun (WGS) entry which is preliminary data.</text>
</comment>
<keyword evidence="12" id="KW-1185">Reference proteome</keyword>
<evidence type="ECO:0000259" key="10">
    <source>
        <dbReference type="PROSITE" id="PS50893"/>
    </source>
</evidence>
<dbReference type="FunFam" id="3.40.50.300:FF:000425">
    <property type="entry name" value="Probable ABC transporter, ATP-binding subunit"/>
    <property type="match status" value="1"/>
</dbReference>
<protein>
    <submittedName>
        <fullName evidence="11">Iron(III) transport system ATP-binding protein</fullName>
    </submittedName>
</protein>
<dbReference type="GO" id="GO:0005524">
    <property type="term" value="F:ATP binding"/>
    <property type="evidence" value="ECO:0007669"/>
    <property type="project" value="UniProtKB-KW"/>
</dbReference>
<organism evidence="11 12">
    <name type="scientific">Breoghania corrubedonensis</name>
    <dbReference type="NCBI Taxonomy" id="665038"/>
    <lineage>
        <taxon>Bacteria</taxon>
        <taxon>Pseudomonadati</taxon>
        <taxon>Pseudomonadota</taxon>
        <taxon>Alphaproteobacteria</taxon>
        <taxon>Hyphomicrobiales</taxon>
        <taxon>Stappiaceae</taxon>
        <taxon>Breoghania</taxon>
    </lineage>
</organism>
<dbReference type="InterPro" id="IPR003593">
    <property type="entry name" value="AAA+_ATPase"/>
</dbReference>
<dbReference type="InterPro" id="IPR008995">
    <property type="entry name" value="Mo/tungstate-bd_C_term_dom"/>
</dbReference>
<dbReference type="AlphaFoldDB" id="A0A2T5V8I4"/>
<dbReference type="PROSITE" id="PS00211">
    <property type="entry name" value="ABC_TRANSPORTER_1"/>
    <property type="match status" value="1"/>
</dbReference>
<dbReference type="InterPro" id="IPR050093">
    <property type="entry name" value="ABC_SmlMolc_Importer"/>
</dbReference>
<comment type="similarity">
    <text evidence="1">Belongs to the ABC transporter superfamily.</text>
</comment>
<dbReference type="GO" id="GO:0015697">
    <property type="term" value="P:quaternary ammonium group transport"/>
    <property type="evidence" value="ECO:0007669"/>
    <property type="project" value="UniProtKB-ARBA"/>
</dbReference>
<name>A0A2T5V8I4_9HYPH</name>